<comment type="caution">
    <text evidence="1">The sequence shown here is derived from an EMBL/GenBank/DDBJ whole genome shotgun (WGS) entry which is preliminary data.</text>
</comment>
<reference evidence="1" key="1">
    <citation type="submission" date="2019-03" db="EMBL/GenBank/DDBJ databases">
        <title>Single cell metagenomics reveals metabolic interactions within the superorganism composed of flagellate Streblomastix strix and complex community of Bacteroidetes bacteria on its surface.</title>
        <authorList>
            <person name="Treitli S.C."/>
            <person name="Kolisko M."/>
            <person name="Husnik F."/>
            <person name="Keeling P."/>
            <person name="Hampl V."/>
        </authorList>
    </citation>
    <scope>NUCLEOTIDE SEQUENCE</scope>
    <source>
        <strain evidence="1">STM</strain>
    </source>
</reference>
<dbReference type="AlphaFoldDB" id="A0A5J4Q9Q8"/>
<evidence type="ECO:0000313" key="1">
    <source>
        <dbReference type="EMBL" id="KAA6318786.1"/>
    </source>
</evidence>
<protein>
    <submittedName>
        <fullName evidence="1">Uncharacterized protein</fullName>
    </submittedName>
</protein>
<accession>A0A5J4Q9Q8</accession>
<proteinExistence type="predicted"/>
<sequence length="37" mass="4262">MPSQSEIARDGIIMHPHINISKEINVEPIYKCGDDFY</sequence>
<organism evidence="1">
    <name type="scientific">termite gut metagenome</name>
    <dbReference type="NCBI Taxonomy" id="433724"/>
    <lineage>
        <taxon>unclassified sequences</taxon>
        <taxon>metagenomes</taxon>
        <taxon>organismal metagenomes</taxon>
    </lineage>
</organism>
<name>A0A5J4Q9Q8_9ZZZZ</name>
<dbReference type="EMBL" id="SNRY01004083">
    <property type="protein sequence ID" value="KAA6318786.1"/>
    <property type="molecule type" value="Genomic_DNA"/>
</dbReference>
<gene>
    <name evidence="1" type="ORF">EZS27_031246</name>
</gene>